<evidence type="ECO:0000313" key="2">
    <source>
        <dbReference type="EMBL" id="MBR7743656.1"/>
    </source>
</evidence>
<keyword evidence="1" id="KW-1133">Transmembrane helix</keyword>
<evidence type="ECO:0000256" key="1">
    <source>
        <dbReference type="SAM" id="Phobius"/>
    </source>
</evidence>
<organism evidence="2 3">
    <name type="scientific">Phycicoccus avicenniae</name>
    <dbReference type="NCBI Taxonomy" id="2828860"/>
    <lineage>
        <taxon>Bacteria</taxon>
        <taxon>Bacillati</taxon>
        <taxon>Actinomycetota</taxon>
        <taxon>Actinomycetes</taxon>
        <taxon>Micrococcales</taxon>
        <taxon>Intrasporangiaceae</taxon>
        <taxon>Phycicoccus</taxon>
    </lineage>
</organism>
<dbReference type="Pfam" id="PF14155">
    <property type="entry name" value="DUF4307"/>
    <property type="match status" value="1"/>
</dbReference>
<reference evidence="2" key="1">
    <citation type="submission" date="2021-04" db="EMBL/GenBank/DDBJ databases">
        <title>Phycicoccus avicenniae sp. nov., a novel endophytic actinomycetes isolated from branch of Avicennia mariana.</title>
        <authorList>
            <person name="Tuo L."/>
        </authorList>
    </citation>
    <scope>NUCLEOTIDE SEQUENCE</scope>
    <source>
        <strain evidence="2">BSK3Z-2</strain>
    </source>
</reference>
<sequence length="126" mass="13037">MRLPDATTPEGRLRWAGVVAVLVAVAAVAVVGWRATSGAVVPEVVGYEVLSDTEVTVDYLLTRPEGTAVTCRIAALDVRKARVGVAEDLVPADGPAVVRREVTVRTSARAVTGVVESCVREGVGAG</sequence>
<dbReference type="InterPro" id="IPR025443">
    <property type="entry name" value="DUF4307"/>
</dbReference>
<dbReference type="AlphaFoldDB" id="A0A941D8S2"/>
<keyword evidence="1" id="KW-0472">Membrane</keyword>
<keyword evidence="3" id="KW-1185">Reference proteome</keyword>
<feature type="transmembrane region" description="Helical" evidence="1">
    <location>
        <begin position="12"/>
        <end position="33"/>
    </location>
</feature>
<keyword evidence="1" id="KW-0812">Transmembrane</keyword>
<protein>
    <submittedName>
        <fullName evidence="2">DUF4307 domain-containing protein</fullName>
    </submittedName>
</protein>
<comment type="caution">
    <text evidence="2">The sequence shown here is derived from an EMBL/GenBank/DDBJ whole genome shotgun (WGS) entry which is preliminary data.</text>
</comment>
<accession>A0A941D8S2</accession>
<proteinExistence type="predicted"/>
<dbReference type="RefSeq" id="WP_211602908.1">
    <property type="nucleotide sequence ID" value="NZ_JAGSNF010000013.1"/>
</dbReference>
<dbReference type="EMBL" id="JAGSNF010000013">
    <property type="protein sequence ID" value="MBR7743656.1"/>
    <property type="molecule type" value="Genomic_DNA"/>
</dbReference>
<gene>
    <name evidence="2" type="ORF">KC207_10175</name>
</gene>
<name>A0A941D8S2_9MICO</name>
<dbReference type="Proteomes" id="UP000677016">
    <property type="component" value="Unassembled WGS sequence"/>
</dbReference>
<evidence type="ECO:0000313" key="3">
    <source>
        <dbReference type="Proteomes" id="UP000677016"/>
    </source>
</evidence>